<dbReference type="Gene3D" id="3.10.170.20">
    <property type="match status" value="1"/>
</dbReference>
<dbReference type="EC" id="3.4.24.-" evidence="9"/>
<dbReference type="GO" id="GO:0006508">
    <property type="term" value="P:proteolysis"/>
    <property type="evidence" value="ECO:0007669"/>
    <property type="project" value="UniProtKB-KW"/>
</dbReference>
<dbReference type="PANTHER" id="PTHR10942:SF6">
    <property type="entry name" value="CILIATED LEFT-RIGHT ORGANIZER METALLOPEPTIDASE"/>
    <property type="match status" value="1"/>
</dbReference>
<keyword evidence="5 8" id="KW-0862">Zinc</keyword>
<dbReference type="Gene3D" id="3.90.132.10">
    <property type="entry name" value="Leishmanolysin , domain 2"/>
    <property type="match status" value="1"/>
</dbReference>
<dbReference type="GO" id="GO:0005737">
    <property type="term" value="C:cytoplasm"/>
    <property type="evidence" value="ECO:0007669"/>
    <property type="project" value="TreeGrafter"/>
</dbReference>
<dbReference type="GO" id="GO:0004222">
    <property type="term" value="F:metalloendopeptidase activity"/>
    <property type="evidence" value="ECO:0007669"/>
    <property type="project" value="UniProtKB-UniRule"/>
</dbReference>
<evidence type="ECO:0000256" key="2">
    <source>
        <dbReference type="ARBA" id="ARBA00022670"/>
    </source>
</evidence>
<evidence type="ECO:0000313" key="11">
    <source>
        <dbReference type="Proteomes" id="UP001497497"/>
    </source>
</evidence>
<protein>
    <recommendedName>
        <fullName evidence="9">Leishmanolysin-like peptidase</fullName>
        <ecNumber evidence="9">3.4.24.-</ecNumber>
    </recommendedName>
</protein>
<dbReference type="AlphaFoldDB" id="A0AAV2H145"/>
<keyword evidence="9" id="KW-0732">Signal</keyword>
<evidence type="ECO:0000256" key="5">
    <source>
        <dbReference type="ARBA" id="ARBA00022833"/>
    </source>
</evidence>
<comment type="caution">
    <text evidence="10">The sequence shown here is derived from an EMBL/GenBank/DDBJ whole genome shotgun (WGS) entry which is preliminary data.</text>
</comment>
<dbReference type="GO" id="GO:0046872">
    <property type="term" value="F:metal ion binding"/>
    <property type="evidence" value="ECO:0007669"/>
    <property type="project" value="UniProtKB-KW"/>
</dbReference>
<evidence type="ECO:0000256" key="7">
    <source>
        <dbReference type="PIRSR" id="PIRSR601577-1"/>
    </source>
</evidence>
<comment type="similarity">
    <text evidence="1 9">Belongs to the peptidase M8 family.</text>
</comment>
<feature type="binding site" evidence="8">
    <location>
        <position position="252"/>
    </location>
    <ligand>
        <name>Zn(2+)</name>
        <dbReference type="ChEBI" id="CHEBI:29105"/>
        <note>catalytic</note>
    </ligand>
</feature>
<keyword evidence="11" id="KW-1185">Reference proteome</keyword>
<comment type="cofactor">
    <cofactor evidence="8 9">
        <name>Zn(2+)</name>
        <dbReference type="ChEBI" id="CHEBI:29105"/>
    </cofactor>
    <text evidence="8 9">Binds 1 zinc ion per subunit.</text>
</comment>
<evidence type="ECO:0000256" key="4">
    <source>
        <dbReference type="ARBA" id="ARBA00022801"/>
    </source>
</evidence>
<dbReference type="GO" id="GO:0016020">
    <property type="term" value="C:membrane"/>
    <property type="evidence" value="ECO:0007669"/>
    <property type="project" value="InterPro"/>
</dbReference>
<accession>A0AAV2H145</accession>
<proteinExistence type="inferred from homology"/>
<evidence type="ECO:0000256" key="1">
    <source>
        <dbReference type="ARBA" id="ARBA00005860"/>
    </source>
</evidence>
<evidence type="ECO:0000313" key="10">
    <source>
        <dbReference type="EMBL" id="CAL1526891.1"/>
    </source>
</evidence>
<dbReference type="EMBL" id="CAXITT010000010">
    <property type="protein sequence ID" value="CAL1526891.1"/>
    <property type="molecule type" value="Genomic_DNA"/>
</dbReference>
<dbReference type="Proteomes" id="UP001497497">
    <property type="component" value="Unassembled WGS sequence"/>
</dbReference>
<sequence length="598" mass="67268">MSLIKGLNIIFTWTTFLILFEPYHDITESCFYDRQTPNQNVFDKQLTEVWQSYSRNQRRLKRHSKIVFNPIRISPIYSFDQQLLSEEREALQNVIERAVRKINALFSVVSVEGPLLLPRSSCPAIFISGINKGKCARIPKGYTGEFCMDNFKIPNTHLQGFVIYNRTSPDPINVYKDGPGLANADFVLYVTSQTTALCNPYKTSALAYAASCQLQGEGRPVAGQVNFCPRTVKSQKFDEELLYKTAVHELFHALGFSNKLFDKFQKCNEYGECQAWPQPMLQLSDGVMRLMTDAVIREMKQHFNCTTRPDFGGPIEITNEKPSSHWDSMFMHSSVMGSKEQKPYQTLIDPITLAVFEDSGWYKVNYSHADTFIWGQDQGCSFGLKGFCESQAGFCIGSHTGCHHLRLSKARCNAPDTSTCGVFATDQKPCFISSNNSSSFDEEIFSDSSRCFLSTLAVAENVYPEQGMQTQEESGRCYERKCQQDAFFIRVRGGDWILCQPGSYVQVPNYEGAVQCPSHQVICSEFIYPEPSKADVVPSPITSTNRPAVAPAPSLSLCSQAICPQEPEKTGYNAAEVVHRFCSLVLGNILFTLKLFFS</sequence>
<gene>
    <name evidence="10" type="ORF">GSLYS_00001068001</name>
</gene>
<dbReference type="Gene3D" id="2.30.34.10">
    <property type="entry name" value="Leishmanolysin domain 4"/>
    <property type="match status" value="1"/>
</dbReference>
<dbReference type="Pfam" id="PF01457">
    <property type="entry name" value="Peptidase_M8"/>
    <property type="match status" value="2"/>
</dbReference>
<reference evidence="10 11" key="1">
    <citation type="submission" date="2024-04" db="EMBL/GenBank/DDBJ databases">
        <authorList>
            <consortium name="Genoscope - CEA"/>
            <person name="William W."/>
        </authorList>
    </citation>
    <scope>NUCLEOTIDE SEQUENCE [LARGE SCALE GENOMIC DNA]</scope>
</reference>
<dbReference type="GO" id="GO:0007155">
    <property type="term" value="P:cell adhesion"/>
    <property type="evidence" value="ECO:0007669"/>
    <property type="project" value="InterPro"/>
</dbReference>
<evidence type="ECO:0000256" key="9">
    <source>
        <dbReference type="RuleBase" id="RU366077"/>
    </source>
</evidence>
<evidence type="ECO:0000256" key="6">
    <source>
        <dbReference type="ARBA" id="ARBA00023049"/>
    </source>
</evidence>
<feature type="active site" evidence="7">
    <location>
        <position position="249"/>
    </location>
</feature>
<keyword evidence="2 9" id="KW-0645">Protease</keyword>
<keyword evidence="4 9" id="KW-0378">Hydrolase</keyword>
<dbReference type="InterPro" id="IPR001577">
    <property type="entry name" value="Peptidase_M8"/>
</dbReference>
<feature type="binding site" evidence="8">
    <location>
        <position position="325"/>
    </location>
    <ligand>
        <name>Zn(2+)</name>
        <dbReference type="ChEBI" id="CHEBI:29105"/>
        <note>catalytic</note>
    </ligand>
</feature>
<feature type="binding site" evidence="8">
    <location>
        <position position="248"/>
    </location>
    <ligand>
        <name>Zn(2+)</name>
        <dbReference type="ChEBI" id="CHEBI:29105"/>
        <note>catalytic</note>
    </ligand>
</feature>
<feature type="signal peptide" evidence="9">
    <location>
        <begin position="1"/>
        <end position="25"/>
    </location>
</feature>
<feature type="chain" id="PRO_5043099837" description="Leishmanolysin-like peptidase" evidence="9">
    <location>
        <begin position="26"/>
        <end position="598"/>
    </location>
</feature>
<dbReference type="PRINTS" id="PR00782">
    <property type="entry name" value="LSHMANOLYSIN"/>
</dbReference>
<keyword evidence="3 8" id="KW-0479">Metal-binding</keyword>
<evidence type="ECO:0000256" key="3">
    <source>
        <dbReference type="ARBA" id="ARBA00022723"/>
    </source>
</evidence>
<keyword evidence="6 8" id="KW-0482">Metalloprotease</keyword>
<organism evidence="10 11">
    <name type="scientific">Lymnaea stagnalis</name>
    <name type="common">Great pond snail</name>
    <name type="synonym">Helix stagnalis</name>
    <dbReference type="NCBI Taxonomy" id="6523"/>
    <lineage>
        <taxon>Eukaryota</taxon>
        <taxon>Metazoa</taxon>
        <taxon>Spiralia</taxon>
        <taxon>Lophotrochozoa</taxon>
        <taxon>Mollusca</taxon>
        <taxon>Gastropoda</taxon>
        <taxon>Heterobranchia</taxon>
        <taxon>Euthyneura</taxon>
        <taxon>Panpulmonata</taxon>
        <taxon>Hygrophila</taxon>
        <taxon>Lymnaeoidea</taxon>
        <taxon>Lymnaeidae</taxon>
        <taxon>Lymnaea</taxon>
    </lineage>
</organism>
<dbReference type="SUPFAM" id="SSF55486">
    <property type="entry name" value="Metalloproteases ('zincins'), catalytic domain"/>
    <property type="match status" value="1"/>
</dbReference>
<dbReference type="PANTHER" id="PTHR10942">
    <property type="entry name" value="LEISHMANOLYSIN-LIKE PEPTIDASE"/>
    <property type="match status" value="1"/>
</dbReference>
<name>A0AAV2H145_LYMST</name>
<evidence type="ECO:0000256" key="8">
    <source>
        <dbReference type="PIRSR" id="PIRSR601577-2"/>
    </source>
</evidence>